<evidence type="ECO:0000256" key="12">
    <source>
        <dbReference type="ARBA" id="ARBA00023242"/>
    </source>
</evidence>
<dbReference type="FunFam" id="1.10.10.1700:FF:000001">
    <property type="entry name" value="Histone-lysine N-methyltransferase"/>
    <property type="match status" value="1"/>
</dbReference>
<evidence type="ECO:0000256" key="16">
    <source>
        <dbReference type="SAM" id="MobiDB-lite"/>
    </source>
</evidence>
<evidence type="ECO:0000313" key="18">
    <source>
        <dbReference type="EMBL" id="LAC20670.1"/>
    </source>
</evidence>
<feature type="compositionally biased region" description="Gly residues" evidence="16">
    <location>
        <begin position="10"/>
        <end position="23"/>
    </location>
</feature>
<dbReference type="PROSITE" id="PS51570">
    <property type="entry name" value="SAM_MT43_SUVAR420_2"/>
    <property type="match status" value="1"/>
</dbReference>
<feature type="region of interest" description="Disordered" evidence="16">
    <location>
        <begin position="368"/>
        <end position="432"/>
    </location>
</feature>
<feature type="region of interest" description="Disordered" evidence="16">
    <location>
        <begin position="1001"/>
        <end position="1089"/>
    </location>
</feature>
<dbReference type="EC" id="2.1.1.362" evidence="3"/>
<keyword evidence="4" id="KW-0158">Chromosome</keyword>
<evidence type="ECO:0000256" key="14">
    <source>
        <dbReference type="ARBA" id="ARBA00052814"/>
    </source>
</evidence>
<dbReference type="PANTHER" id="PTHR12977">
    <property type="entry name" value="SUPPRESSOR OF VARIEGATION 4-20-RELATED"/>
    <property type="match status" value="1"/>
</dbReference>
<evidence type="ECO:0000256" key="9">
    <source>
        <dbReference type="ARBA" id="ARBA00022853"/>
    </source>
</evidence>
<protein>
    <recommendedName>
        <fullName evidence="15">Histone-lysine N-methyltransferase Suv4-20</fullName>
        <ecNumber evidence="3">2.1.1.362</ecNumber>
    </recommendedName>
</protein>
<evidence type="ECO:0000256" key="4">
    <source>
        <dbReference type="ARBA" id="ARBA00022454"/>
    </source>
</evidence>
<dbReference type="GO" id="GO:0032259">
    <property type="term" value="P:methylation"/>
    <property type="evidence" value="ECO:0007669"/>
    <property type="project" value="UniProtKB-KW"/>
</dbReference>
<feature type="domain" description="SET" evidence="17">
    <location>
        <begin position="132"/>
        <end position="248"/>
    </location>
</feature>
<dbReference type="AlphaFoldDB" id="A0A6A7FR31"/>
<keyword evidence="8" id="KW-0949">S-adenosyl-L-methionine</keyword>
<dbReference type="InterPro" id="IPR025790">
    <property type="entry name" value="Suv4-20_animal"/>
</dbReference>
<dbReference type="InterPro" id="IPR044426">
    <property type="entry name" value="Suv4-20_SET"/>
</dbReference>
<feature type="compositionally biased region" description="Low complexity" evidence="16">
    <location>
        <begin position="1060"/>
        <end position="1073"/>
    </location>
</feature>
<feature type="region of interest" description="Disordered" evidence="16">
    <location>
        <begin position="802"/>
        <end position="833"/>
    </location>
</feature>
<dbReference type="GO" id="GO:0005694">
    <property type="term" value="C:chromosome"/>
    <property type="evidence" value="ECO:0007669"/>
    <property type="project" value="UniProtKB-SubCell"/>
</dbReference>
<keyword evidence="11" id="KW-0804">Transcription</keyword>
<feature type="compositionally biased region" description="Polar residues" evidence="16">
    <location>
        <begin position="819"/>
        <end position="833"/>
    </location>
</feature>
<dbReference type="Gene3D" id="1.10.10.1700">
    <property type="entry name" value="Histone-lysine N-methyltransferase"/>
    <property type="match status" value="1"/>
</dbReference>
<feature type="compositionally biased region" description="Basic and acidic residues" evidence="16">
    <location>
        <begin position="368"/>
        <end position="383"/>
    </location>
</feature>
<dbReference type="GO" id="GO:0140941">
    <property type="term" value="F:histone H4K20me methyltransferase activity"/>
    <property type="evidence" value="ECO:0007669"/>
    <property type="project" value="UniProtKB-EC"/>
</dbReference>
<organism evidence="18">
    <name type="scientific">Hirondellea gigas</name>
    <dbReference type="NCBI Taxonomy" id="1518452"/>
    <lineage>
        <taxon>Eukaryota</taxon>
        <taxon>Metazoa</taxon>
        <taxon>Ecdysozoa</taxon>
        <taxon>Arthropoda</taxon>
        <taxon>Crustacea</taxon>
        <taxon>Multicrustacea</taxon>
        <taxon>Malacostraca</taxon>
        <taxon>Eumalacostraca</taxon>
        <taxon>Peracarida</taxon>
        <taxon>Amphipoda</taxon>
        <taxon>Amphilochidea</taxon>
        <taxon>Lysianassida</taxon>
        <taxon>Lysianassidira</taxon>
        <taxon>Lysianassoidea</taxon>
        <taxon>Lysianassidae</taxon>
        <taxon>Hirondellea</taxon>
    </lineage>
</organism>
<evidence type="ECO:0000256" key="10">
    <source>
        <dbReference type="ARBA" id="ARBA00023015"/>
    </source>
</evidence>
<reference evidence="18" key="1">
    <citation type="submission" date="2017-11" db="EMBL/GenBank/DDBJ databases">
        <title>The sensing device of the deep-sea amphipod.</title>
        <authorList>
            <person name="Kobayashi H."/>
            <person name="Nagahama T."/>
            <person name="Arai W."/>
            <person name="Sasagawa Y."/>
            <person name="Umeda M."/>
            <person name="Hayashi T."/>
            <person name="Nikaido I."/>
            <person name="Watanabe H."/>
            <person name="Oguri K."/>
            <person name="Kitazato H."/>
            <person name="Fujioka K."/>
            <person name="Kido Y."/>
            <person name="Takami H."/>
        </authorList>
    </citation>
    <scope>NUCLEOTIDE SEQUENCE</scope>
    <source>
        <tissue evidence="18">Whole body</tissue>
    </source>
</reference>
<dbReference type="CDD" id="cd19186">
    <property type="entry name" value="SET_Suv4-20"/>
    <property type="match status" value="1"/>
</dbReference>
<proteinExistence type="evidence at transcript level"/>
<evidence type="ECO:0000259" key="17">
    <source>
        <dbReference type="PROSITE" id="PS50280"/>
    </source>
</evidence>
<dbReference type="EMBL" id="IACT01001316">
    <property type="protein sequence ID" value="LAC20670.1"/>
    <property type="molecule type" value="mRNA"/>
</dbReference>
<comment type="subcellular location">
    <subcellularLocation>
        <location evidence="2">Chromosome</location>
    </subcellularLocation>
    <subcellularLocation>
        <location evidence="1">Nucleus</location>
    </subcellularLocation>
</comment>
<evidence type="ECO:0000256" key="1">
    <source>
        <dbReference type="ARBA" id="ARBA00004123"/>
    </source>
</evidence>
<dbReference type="InterPro" id="IPR039977">
    <property type="entry name" value="Suv4-20/Set9"/>
</dbReference>
<dbReference type="InterPro" id="IPR001214">
    <property type="entry name" value="SET_dom"/>
</dbReference>
<dbReference type="FunFam" id="2.170.270.10:FF:000006">
    <property type="entry name" value="Histone-lysine N-methyltransferase"/>
    <property type="match status" value="1"/>
</dbReference>
<keyword evidence="9" id="KW-0156">Chromatin regulator</keyword>
<dbReference type="Pfam" id="PF00856">
    <property type="entry name" value="SET"/>
    <property type="match status" value="1"/>
</dbReference>
<feature type="compositionally biased region" description="Basic and acidic residues" evidence="16">
    <location>
        <begin position="1045"/>
        <end position="1058"/>
    </location>
</feature>
<evidence type="ECO:0000256" key="11">
    <source>
        <dbReference type="ARBA" id="ARBA00023163"/>
    </source>
</evidence>
<comment type="catalytic activity">
    <reaction evidence="14">
        <text>N(6),N(6)-dimethyl-L-lysyl(20)-[histone H4] + S-adenosyl-L-methionine = N(6),N(6),N(6)-trimethyl-L-lysyl(20)-[histone H4] + S-adenosyl-L-homocysteine + H(+)</text>
        <dbReference type="Rhea" id="RHEA:61992"/>
        <dbReference type="Rhea" id="RHEA-COMP:15556"/>
        <dbReference type="Rhea" id="RHEA-COMP:15998"/>
        <dbReference type="ChEBI" id="CHEBI:15378"/>
        <dbReference type="ChEBI" id="CHEBI:57856"/>
        <dbReference type="ChEBI" id="CHEBI:59789"/>
        <dbReference type="ChEBI" id="CHEBI:61961"/>
        <dbReference type="ChEBI" id="CHEBI:61976"/>
    </reaction>
</comment>
<keyword evidence="7 18" id="KW-0808">Transferase</keyword>
<dbReference type="PANTHER" id="PTHR12977:SF4">
    <property type="entry name" value="HISTONE-LYSINE N-METHYLTRANSFERASE KMT5B"/>
    <property type="match status" value="1"/>
</dbReference>
<dbReference type="GO" id="GO:0005634">
    <property type="term" value="C:nucleus"/>
    <property type="evidence" value="ECO:0007669"/>
    <property type="project" value="UniProtKB-SubCell"/>
</dbReference>
<evidence type="ECO:0000256" key="13">
    <source>
        <dbReference type="ARBA" id="ARBA00051837"/>
    </source>
</evidence>
<dbReference type="InterPro" id="IPR046341">
    <property type="entry name" value="SET_dom_sf"/>
</dbReference>
<dbReference type="SMART" id="SM00317">
    <property type="entry name" value="SET"/>
    <property type="match status" value="1"/>
</dbReference>
<feature type="compositionally biased region" description="Polar residues" evidence="16">
    <location>
        <begin position="1074"/>
        <end position="1086"/>
    </location>
</feature>
<feature type="region of interest" description="Disordered" evidence="16">
    <location>
        <begin position="892"/>
        <end position="926"/>
    </location>
</feature>
<keyword evidence="10" id="KW-0805">Transcription regulation</keyword>
<dbReference type="PROSITE" id="PS50280">
    <property type="entry name" value="SET"/>
    <property type="match status" value="1"/>
</dbReference>
<evidence type="ECO:0000256" key="15">
    <source>
        <dbReference type="ARBA" id="ARBA00071597"/>
    </source>
</evidence>
<keyword evidence="12" id="KW-0539">Nucleus</keyword>
<name>A0A6A7FR31_9CRUS</name>
<keyword evidence="6 18" id="KW-0489">Methyltransferase</keyword>
<keyword evidence="5" id="KW-0678">Repressor</keyword>
<feature type="compositionally biased region" description="Polar residues" evidence="16">
    <location>
        <begin position="388"/>
        <end position="399"/>
    </location>
</feature>
<evidence type="ECO:0000256" key="8">
    <source>
        <dbReference type="ARBA" id="ARBA00022691"/>
    </source>
</evidence>
<evidence type="ECO:0000256" key="6">
    <source>
        <dbReference type="ARBA" id="ARBA00022603"/>
    </source>
</evidence>
<feature type="compositionally biased region" description="Polar residues" evidence="16">
    <location>
        <begin position="916"/>
        <end position="925"/>
    </location>
</feature>
<feature type="region of interest" description="Disordered" evidence="16">
    <location>
        <begin position="297"/>
        <end position="356"/>
    </location>
</feature>
<evidence type="ECO:0000256" key="7">
    <source>
        <dbReference type="ARBA" id="ARBA00022679"/>
    </source>
</evidence>
<accession>A0A6A7FR31</accession>
<evidence type="ECO:0000256" key="2">
    <source>
        <dbReference type="ARBA" id="ARBA00004286"/>
    </source>
</evidence>
<dbReference type="SUPFAM" id="SSF82199">
    <property type="entry name" value="SET domain"/>
    <property type="match status" value="1"/>
</dbReference>
<sequence>MVVAQSVRGNSGGLVRGGNGGGMPRFSSSGSGVSPRELSECDDLVTALVVDPILGFTSHKMALRYRPLHNCQPACKSIIQEFKVHQNYTKAYKQLVSGDWIPYKAYLNKSKQYQQLFQEHVTRYLRIYDKNSGFEVQQCNRYSMEDKKGAKIAVTRKWYKNEQIAALVGCIAELTEEEEAQMLIPGKNDFSVMYSCRKNCAQLWLGPAAYINHDCRANCKFVATGRGTACVKVLRDIEIGEEVTCIYGDDFFGDNNQYCECVTCERRGTGAFADQCSNKNSNNGYRLRDTDFRLRKSRQRARMQETEDVPSIADHDNNNKVAVEQDNNKDNSNSPAGAGAIVSNEPAGESSFPDTAVPTVASLVTKRELRARASSRDSDRSDSSRSSIVTGASTSTFPSILSVGVGARRGKKRRTDSTDTFTGNSGSGDHKRITSVAQQLQQTGMIYPKAKVRRVSSNVRMNNNNNTTSNNNDGGIEKYCDDPDEENLSTTVDNNTVVRHHNTRNRALRRGTRNVAIRKSDTNNVDGHDKVVKKRVVQLRNRRQLGNSSPVTIEVVECTAKSLNGVPIGRFSLSVEDRNIGNVDDCGSDTSSEYSYVSSATATKKDEDKRNIRGEPIDCISNSANFPGAKSNNNFRTGHSQTFHKDANSFSDHCNLSLLVTPRPPIREDNNLPYDASDDDVGYLELGSTSSINNCSNNQNMGILGSNRLDISQNLLHLPNTSDNSASVVMTHGSDNSASVATTHGSNNKEFAQLEHLGKTISTAHNSNDSNINDNTSACISSEAAVGTGSATPNKDVYEFEEDDHLTNSPSLALRRSPQCGSSPRTPVSSGSRWCQQTAAVADAGSDIVVATTPAVECRDISDNVGMVGSLLPPILAITPRTTPSINICSDIPPVVESANPPPSPPHSRDHGHNPHANSFLTPTRNDPKRLRIKLRKLHMKRSPVLDEIIEVGAHIPDGSVSLSSSPFEPEYEVLTVDGFTDCGNDYCPSECYHCSASTSRSAANDARESVDSIDDGPDTIPNSATGSRKSRRSNSGSRKARSSLPDHETGMINDARHGSSSSSNINSSSSSSTTNDYSEHQNSSLARPLNRNIKRVRLIIGGEIRTRTIDVPY</sequence>
<feature type="region of interest" description="Disordered" evidence="16">
    <location>
        <begin position="1"/>
        <end position="34"/>
    </location>
</feature>
<evidence type="ECO:0000256" key="5">
    <source>
        <dbReference type="ARBA" id="ARBA00022491"/>
    </source>
</evidence>
<evidence type="ECO:0000256" key="3">
    <source>
        <dbReference type="ARBA" id="ARBA00012188"/>
    </source>
</evidence>
<dbReference type="InterPro" id="IPR041938">
    <property type="entry name" value="Hist-Lys_N-MTase_N"/>
</dbReference>
<dbReference type="Gene3D" id="2.170.270.10">
    <property type="entry name" value="SET domain"/>
    <property type="match status" value="1"/>
</dbReference>
<comment type="catalytic activity">
    <reaction evidence="13">
        <text>N(6)-methyl-L-lysyl(20)-[histone H4] + S-adenosyl-L-methionine = N(6),N(6)-dimethyl-L-lysyl(20)-[histone H4] + S-adenosyl-L-homocysteine + H(+)</text>
        <dbReference type="Rhea" id="RHEA:60348"/>
        <dbReference type="Rhea" id="RHEA-COMP:15555"/>
        <dbReference type="Rhea" id="RHEA-COMP:15556"/>
        <dbReference type="ChEBI" id="CHEBI:15378"/>
        <dbReference type="ChEBI" id="CHEBI:57856"/>
        <dbReference type="ChEBI" id="CHEBI:59789"/>
        <dbReference type="ChEBI" id="CHEBI:61929"/>
        <dbReference type="ChEBI" id="CHEBI:61976"/>
        <dbReference type="EC" id="2.1.1.362"/>
    </reaction>
</comment>